<feature type="compositionally biased region" description="Pro residues" evidence="1">
    <location>
        <begin position="58"/>
        <end position="81"/>
    </location>
</feature>
<keyword evidence="3" id="KW-1185">Reference proteome</keyword>
<evidence type="ECO:0000256" key="1">
    <source>
        <dbReference type="SAM" id="MobiDB-lite"/>
    </source>
</evidence>
<gene>
    <name evidence="2" type="ORF">ACFFX0_28420</name>
</gene>
<reference evidence="2 3" key="1">
    <citation type="submission" date="2024-09" db="EMBL/GenBank/DDBJ databases">
        <authorList>
            <person name="Sun Q."/>
            <person name="Mori K."/>
        </authorList>
    </citation>
    <scope>NUCLEOTIDE SEQUENCE [LARGE SCALE GENOMIC DNA]</scope>
    <source>
        <strain evidence="2 3">CCM 7609</strain>
    </source>
</reference>
<evidence type="ECO:0000313" key="2">
    <source>
        <dbReference type="EMBL" id="MFB9074900.1"/>
    </source>
</evidence>
<feature type="compositionally biased region" description="Low complexity" evidence="1">
    <location>
        <begin position="88"/>
        <end position="99"/>
    </location>
</feature>
<comment type="caution">
    <text evidence="2">The sequence shown here is derived from an EMBL/GenBank/DDBJ whole genome shotgun (WGS) entry which is preliminary data.</text>
</comment>
<protein>
    <submittedName>
        <fullName evidence="2">Uncharacterized protein</fullName>
    </submittedName>
</protein>
<accession>A0ABV5G7G9</accession>
<sequence length="133" mass="14727">MVNGEIPANARETARRAVPTPGGSAVIVRGTGEMARSHTSCSGWARRYWWQLVVRASPKPPSVSWPRWGPAPPGARAPPGPARRRTWWEATPPRSSPSTRPRRASPPNPSNLPHPLSQWTGVRRRTVHRLAVR</sequence>
<feature type="region of interest" description="Disordered" evidence="1">
    <location>
        <begin position="58"/>
        <end position="120"/>
    </location>
</feature>
<evidence type="ECO:0000313" key="3">
    <source>
        <dbReference type="Proteomes" id="UP001589575"/>
    </source>
</evidence>
<proteinExistence type="predicted"/>
<feature type="region of interest" description="Disordered" evidence="1">
    <location>
        <begin position="1"/>
        <end position="25"/>
    </location>
</feature>
<organism evidence="2 3">
    <name type="scientific">Citricoccus parietis</name>
    <dbReference type="NCBI Taxonomy" id="592307"/>
    <lineage>
        <taxon>Bacteria</taxon>
        <taxon>Bacillati</taxon>
        <taxon>Actinomycetota</taxon>
        <taxon>Actinomycetes</taxon>
        <taxon>Micrococcales</taxon>
        <taxon>Micrococcaceae</taxon>
        <taxon>Citricoccus</taxon>
    </lineage>
</organism>
<name>A0ABV5G7G9_9MICC</name>
<dbReference type="EMBL" id="JBHMFI010000003">
    <property type="protein sequence ID" value="MFB9074900.1"/>
    <property type="molecule type" value="Genomic_DNA"/>
</dbReference>
<dbReference type="Proteomes" id="UP001589575">
    <property type="component" value="Unassembled WGS sequence"/>
</dbReference>